<dbReference type="GO" id="GO:0003724">
    <property type="term" value="F:RNA helicase activity"/>
    <property type="evidence" value="ECO:0007669"/>
    <property type="project" value="UniProtKB-EC"/>
</dbReference>
<sequence>MNEQVWSPSVLDLVLLLVTLLYQLRHYRFWWGVFGSDDIHSWKWRLLHTKDKLELLSKENKDRRNYHQIASLASNLGLHSRLYAKVVVVSKVPLPNYRFDWMISGHRGRWFCLLGCIVKLRIILENISLKRIRAWIYAVEIWQKSSEGQKMLEFRRSLPAYKEKDAILNSISKNQVVIISGETGCGKTTQIPQFILESEISSIHM</sequence>
<dbReference type="PANTHER" id="PTHR18934">
    <property type="entry name" value="ATP-DEPENDENT RNA HELICASE"/>
    <property type="match status" value="1"/>
</dbReference>
<dbReference type="GO" id="GO:0005634">
    <property type="term" value="C:nucleus"/>
    <property type="evidence" value="ECO:0007669"/>
    <property type="project" value="TreeGrafter"/>
</dbReference>
<reference evidence="4" key="1">
    <citation type="journal article" date="2023" name="bioRxiv">
        <title>Improved chromosome-level genome assembly for marigold (Tagetes erecta).</title>
        <authorList>
            <person name="Jiang F."/>
            <person name="Yuan L."/>
            <person name="Wang S."/>
            <person name="Wang H."/>
            <person name="Xu D."/>
            <person name="Wang A."/>
            <person name="Fan W."/>
        </authorList>
    </citation>
    <scope>NUCLEOTIDE SEQUENCE</scope>
    <source>
        <strain evidence="4">WSJ</strain>
        <tissue evidence="4">Leaf</tissue>
    </source>
</reference>
<dbReference type="GO" id="GO:0003723">
    <property type="term" value="F:RNA binding"/>
    <property type="evidence" value="ECO:0007669"/>
    <property type="project" value="TreeGrafter"/>
</dbReference>
<name>A0AAD8L9Y6_TARER</name>
<dbReference type="InterPro" id="IPR027417">
    <property type="entry name" value="P-loop_NTPase"/>
</dbReference>
<dbReference type="EMBL" id="JAUHHV010000001">
    <property type="protein sequence ID" value="KAK1437647.1"/>
    <property type="molecule type" value="Genomic_DNA"/>
</dbReference>
<evidence type="ECO:0000256" key="2">
    <source>
        <dbReference type="ARBA" id="ARBA00047984"/>
    </source>
</evidence>
<proteinExistence type="predicted"/>
<evidence type="ECO:0000313" key="5">
    <source>
        <dbReference type="Proteomes" id="UP001229421"/>
    </source>
</evidence>
<keyword evidence="5" id="KW-1185">Reference proteome</keyword>
<comment type="caution">
    <text evidence="4">The sequence shown here is derived from an EMBL/GenBank/DDBJ whole genome shotgun (WGS) entry which is preliminary data.</text>
</comment>
<keyword evidence="3" id="KW-0472">Membrane</keyword>
<dbReference type="Proteomes" id="UP001229421">
    <property type="component" value="Unassembled WGS sequence"/>
</dbReference>
<keyword evidence="3" id="KW-0812">Transmembrane</keyword>
<comment type="catalytic activity">
    <reaction evidence="2">
        <text>ATP + H2O = ADP + phosphate + H(+)</text>
        <dbReference type="Rhea" id="RHEA:13065"/>
        <dbReference type="ChEBI" id="CHEBI:15377"/>
        <dbReference type="ChEBI" id="CHEBI:15378"/>
        <dbReference type="ChEBI" id="CHEBI:30616"/>
        <dbReference type="ChEBI" id="CHEBI:43474"/>
        <dbReference type="ChEBI" id="CHEBI:456216"/>
        <dbReference type="EC" id="3.6.4.13"/>
    </reaction>
</comment>
<feature type="transmembrane region" description="Helical" evidence="3">
    <location>
        <begin position="6"/>
        <end position="24"/>
    </location>
</feature>
<dbReference type="AlphaFoldDB" id="A0AAD8L9Y6"/>
<dbReference type="PANTHER" id="PTHR18934:SF146">
    <property type="entry name" value="DEXH-BOX ATP-DEPENDENT RNA HELICASE DEXH5, MITOCHONDRIAL"/>
    <property type="match status" value="1"/>
</dbReference>
<dbReference type="Gene3D" id="3.40.50.300">
    <property type="entry name" value="P-loop containing nucleotide triphosphate hydrolases"/>
    <property type="match status" value="1"/>
</dbReference>
<dbReference type="SUPFAM" id="SSF52540">
    <property type="entry name" value="P-loop containing nucleoside triphosphate hydrolases"/>
    <property type="match status" value="1"/>
</dbReference>
<accession>A0AAD8L9Y6</accession>
<evidence type="ECO:0000313" key="4">
    <source>
        <dbReference type="EMBL" id="KAK1437647.1"/>
    </source>
</evidence>
<dbReference type="EC" id="3.6.4.13" evidence="1"/>
<organism evidence="4 5">
    <name type="scientific">Tagetes erecta</name>
    <name type="common">African marigold</name>
    <dbReference type="NCBI Taxonomy" id="13708"/>
    <lineage>
        <taxon>Eukaryota</taxon>
        <taxon>Viridiplantae</taxon>
        <taxon>Streptophyta</taxon>
        <taxon>Embryophyta</taxon>
        <taxon>Tracheophyta</taxon>
        <taxon>Spermatophyta</taxon>
        <taxon>Magnoliopsida</taxon>
        <taxon>eudicotyledons</taxon>
        <taxon>Gunneridae</taxon>
        <taxon>Pentapetalae</taxon>
        <taxon>asterids</taxon>
        <taxon>campanulids</taxon>
        <taxon>Asterales</taxon>
        <taxon>Asteraceae</taxon>
        <taxon>Asteroideae</taxon>
        <taxon>Heliantheae alliance</taxon>
        <taxon>Tageteae</taxon>
        <taxon>Tagetes</taxon>
    </lineage>
</organism>
<protein>
    <recommendedName>
        <fullName evidence="1">RNA helicase</fullName>
        <ecNumber evidence="1">3.6.4.13</ecNumber>
    </recommendedName>
</protein>
<gene>
    <name evidence="4" type="ORF">QVD17_03441</name>
</gene>
<evidence type="ECO:0000256" key="1">
    <source>
        <dbReference type="ARBA" id="ARBA00012552"/>
    </source>
</evidence>
<evidence type="ECO:0000256" key="3">
    <source>
        <dbReference type="SAM" id="Phobius"/>
    </source>
</evidence>
<keyword evidence="3" id="KW-1133">Transmembrane helix</keyword>